<name>W4VRN5_9DIPT</name>
<dbReference type="SUPFAM" id="SSF48452">
    <property type="entry name" value="TPR-like"/>
    <property type="match status" value="1"/>
</dbReference>
<dbReference type="Pfam" id="PF09976">
    <property type="entry name" value="TPR_21"/>
    <property type="match status" value="1"/>
</dbReference>
<dbReference type="PANTHER" id="PTHR46669">
    <property type="entry name" value="LEUCINE-RICH PPR MOTIF-CONTAINING PROTEIN, MITOCHONDRIAL"/>
    <property type="match status" value="1"/>
</dbReference>
<proteinExistence type="evidence at transcript level"/>
<evidence type="ECO:0000259" key="4">
    <source>
        <dbReference type="Pfam" id="PF09976"/>
    </source>
</evidence>
<organism evidence="5">
    <name type="scientific">Corethrella appendiculata</name>
    <dbReference type="NCBI Taxonomy" id="1370023"/>
    <lineage>
        <taxon>Eukaryota</taxon>
        <taxon>Metazoa</taxon>
        <taxon>Ecdysozoa</taxon>
        <taxon>Arthropoda</taxon>
        <taxon>Hexapoda</taxon>
        <taxon>Insecta</taxon>
        <taxon>Pterygota</taxon>
        <taxon>Neoptera</taxon>
        <taxon>Endopterygota</taxon>
        <taxon>Diptera</taxon>
        <taxon>Nematocera</taxon>
        <taxon>Culicoidea</taxon>
        <taxon>Chaoboridae</taxon>
        <taxon>Corethrella</taxon>
    </lineage>
</organism>
<evidence type="ECO:0000256" key="1">
    <source>
        <dbReference type="PROSITE-ProRule" id="PRU00708"/>
    </source>
</evidence>
<feature type="compositionally biased region" description="Polar residues" evidence="3">
    <location>
        <begin position="1041"/>
        <end position="1054"/>
    </location>
</feature>
<sequence>MASILRSNKFVRYFAGFARNIIFNSSREYEGNLVQQNQCFCNSLSSSYATSAAVSNQNLERSLKRLDQDVRRSGRISRRDIEDILEEIRVQRSATSSQSLLVIRCCGNLVPEELPEVRTTLVQEIWKTLNNLNIPMDISHYNALLRVYLENEYQFSPTEFLADLEAKGIEPNRVTFQRLISRYCQTGDIEGATRILEFMREKQLPVNENVFNALIMGHSQADDMESASGILSVMKQAGLEPSADTYTTLLCGYARKGDIEEINKNLNICDKNEIYLLDKDMLEIIYSLATNGYPDSVDTLIERVRKSAGYNQDAVNVILRLINKGQDEVALKLLRTMPRATKTDGQLADTGNFLIRQMVKAKRPVENILKTCKLLTDENLNAKATLIAVEAALTTGDLNIALTLLKELQKTSFAIRQHYFWPLMCAEVPNKTENVLNVIEIMQKDFDIMPSGETIREFAIPNLQETNLNNVITLLKSVGVSLGNASVSCTYTALLNNDIKTAAEICSSVNAYYAPTLLRKTLVQALLKTQDYDSYIKIVRQIYDNIPRGENFASARREQQIQGEEVEETQDTSANQAEILGDIIYDVLIAFRNEKVQALEQILKGLVNQGLSISNQQAERIEDKLGSELTTEISTLLGILAAGDLEPIPIEKSFRQRDSVSTMSIPQLEKLIENVEAKGDNAKGLKRQLITAALKSNDVQKTEEIMAKLESENYVISAGVYAQLIDFYCNNNKLEEALNMLNKIRSKEPDFKLDMIKLIKVAQLFVNADKYDEALKFLTDNKAENFRIEERTFNYNTTCWRLLNAIADKGKADELNKVFDNLVENKYIHPTNILLGPLVKVYLVNNDLEAAVKVFEQICLKYRSTPWKNELACRLIQAEDAQKLQRLTDLSTDVHGEVNSLYDLVFSFIDCGRIRQARKILETPGLRSRHQRINLACERYHQEGQTKSLEGLMEATKDLNHIDRADIYYNLLLNYIDEKLPEKALGLWTKMQEEDIAPNDTFLLKLADFLKANNCEIPFVVPAIAEVKPPKQETSKPKAEVTQQRSQARSQPVSTASLEVQELRKALKTGDVDKIIASKQKITANDKLSVNDRSRMIEEFTKSERFNEATKLVAEMLGQKIFPIPRVFRFYLNRIAANGEVETLNKLSSLIPADLKKVISFDNRYCHANIVAGKTEQYLQQLEQTIDNAKSETEITEAADKFPRGGSAGILEAQPELVDRFEVIAEKYIKHNIIGPMNVLWMYHFISGNESAADSIWNKHLQNSPRIMFQRVIHVGRERNDDQLISKLVSQLKTAKVSEGAIGNVYSCLIDIYCQKEKFDDGLQALNAAVKDVCLDNINRTALIRLKDGLEKAGQKFPFTIPEKISKSQESSSSSSSSSSDDDVHAKKN</sequence>
<feature type="region of interest" description="Disordered" evidence="3">
    <location>
        <begin position="1361"/>
        <end position="1389"/>
    </location>
</feature>
<feature type="coiled-coil region" evidence="2">
    <location>
        <begin position="668"/>
        <end position="712"/>
    </location>
</feature>
<dbReference type="InterPro" id="IPR002885">
    <property type="entry name" value="PPR_rpt"/>
</dbReference>
<dbReference type="GO" id="GO:0005739">
    <property type="term" value="C:mitochondrion"/>
    <property type="evidence" value="ECO:0007669"/>
    <property type="project" value="TreeGrafter"/>
</dbReference>
<feature type="region of interest" description="Disordered" evidence="3">
    <location>
        <begin position="1030"/>
        <end position="1054"/>
    </location>
</feature>
<feature type="compositionally biased region" description="Basic and acidic residues" evidence="3">
    <location>
        <begin position="1030"/>
        <end position="1039"/>
    </location>
</feature>
<feature type="coiled-coil region" evidence="2">
    <location>
        <begin position="1172"/>
        <end position="1199"/>
    </location>
</feature>
<reference evidence="5" key="1">
    <citation type="journal article" date="2014" name="Insect Biochem. Mol. Biol.">
        <title>An insight into the sialome of the frog biting fly, Corethrella appendiculata.</title>
        <authorList>
            <person name="Ribeiro J.M.C."/>
            <person name="Chagas A.C."/>
            <person name="Pham V.M."/>
            <person name="Lounibos L.P."/>
            <person name="Calvo E."/>
        </authorList>
    </citation>
    <scope>NUCLEOTIDE SEQUENCE</scope>
    <source>
        <tissue evidence="5">Salivary glands</tissue>
    </source>
</reference>
<dbReference type="GO" id="GO:0070129">
    <property type="term" value="P:regulation of mitochondrial translation"/>
    <property type="evidence" value="ECO:0007669"/>
    <property type="project" value="TreeGrafter"/>
</dbReference>
<dbReference type="EMBL" id="GANO01000895">
    <property type="protein sequence ID" value="JAB58976.1"/>
    <property type="molecule type" value="mRNA"/>
</dbReference>
<dbReference type="InterPro" id="IPR018704">
    <property type="entry name" value="SecYEG/CpoB_TPR"/>
</dbReference>
<dbReference type="InterPro" id="IPR033490">
    <property type="entry name" value="LRP130"/>
</dbReference>
<dbReference type="Pfam" id="PF13812">
    <property type="entry name" value="PPR_3"/>
    <property type="match status" value="1"/>
</dbReference>
<dbReference type="GO" id="GO:0005634">
    <property type="term" value="C:nucleus"/>
    <property type="evidence" value="ECO:0007669"/>
    <property type="project" value="TreeGrafter"/>
</dbReference>
<evidence type="ECO:0000313" key="5">
    <source>
        <dbReference type="EMBL" id="JAB58976.1"/>
    </source>
</evidence>
<keyword evidence="2" id="KW-0175">Coiled coil</keyword>
<dbReference type="PROSITE" id="PS51375">
    <property type="entry name" value="PPR"/>
    <property type="match status" value="2"/>
</dbReference>
<feature type="repeat" description="PPR" evidence="1">
    <location>
        <begin position="172"/>
        <end position="206"/>
    </location>
</feature>
<feature type="domain" description="Ancillary SecYEG translocon subunit/Cell division coordinator CpoB TPR" evidence="4">
    <location>
        <begin position="690"/>
        <end position="787"/>
    </location>
</feature>
<dbReference type="Pfam" id="PF01535">
    <property type="entry name" value="PPR"/>
    <property type="match status" value="1"/>
</dbReference>
<feature type="repeat" description="PPR" evidence="1">
    <location>
        <begin position="207"/>
        <end position="241"/>
    </location>
</feature>
<dbReference type="Pfam" id="PF13041">
    <property type="entry name" value="PPR_2"/>
    <property type="match status" value="1"/>
</dbReference>
<evidence type="ECO:0000256" key="3">
    <source>
        <dbReference type="SAM" id="MobiDB-lite"/>
    </source>
</evidence>
<protein>
    <submittedName>
        <fullName evidence="5">Putative bicoid mrna stability factor</fullName>
    </submittedName>
</protein>
<dbReference type="GO" id="GO:0003730">
    <property type="term" value="F:mRNA 3'-UTR binding"/>
    <property type="evidence" value="ECO:0007669"/>
    <property type="project" value="TreeGrafter"/>
</dbReference>
<dbReference type="InterPro" id="IPR011990">
    <property type="entry name" value="TPR-like_helical_dom_sf"/>
</dbReference>
<dbReference type="PANTHER" id="PTHR46669:SF1">
    <property type="entry name" value="LEUCINE-RICH PPR MOTIF-CONTAINING PROTEIN, MITOCHONDRIAL"/>
    <property type="match status" value="1"/>
</dbReference>
<evidence type="ECO:0000256" key="2">
    <source>
        <dbReference type="SAM" id="Coils"/>
    </source>
</evidence>
<dbReference type="Gene3D" id="1.25.40.10">
    <property type="entry name" value="Tetratricopeptide repeat domain"/>
    <property type="match status" value="3"/>
</dbReference>
<accession>W4VRN5</accession>